<dbReference type="EMBL" id="CM042886">
    <property type="protein sequence ID" value="KAI4340222.1"/>
    <property type="molecule type" value="Genomic_DNA"/>
</dbReference>
<evidence type="ECO:0000313" key="2">
    <source>
        <dbReference type="Proteomes" id="UP001057402"/>
    </source>
</evidence>
<protein>
    <submittedName>
        <fullName evidence="1">Uncharacterized protein</fullName>
    </submittedName>
</protein>
<gene>
    <name evidence="1" type="ORF">MLD38_025082</name>
</gene>
<dbReference type="Proteomes" id="UP001057402">
    <property type="component" value="Chromosome 7"/>
</dbReference>
<reference evidence="2" key="1">
    <citation type="journal article" date="2023" name="Front. Plant Sci.">
        <title>Chromosomal-level genome assembly of Melastoma candidum provides insights into trichome evolution.</title>
        <authorList>
            <person name="Zhong Y."/>
            <person name="Wu W."/>
            <person name="Sun C."/>
            <person name="Zou P."/>
            <person name="Liu Y."/>
            <person name="Dai S."/>
            <person name="Zhou R."/>
        </authorList>
    </citation>
    <scope>NUCLEOTIDE SEQUENCE [LARGE SCALE GENOMIC DNA]</scope>
</reference>
<sequence length="665" mass="76258">MGFVVIGTELQNLWNAWNIRGLMILSLCVQIILAYGAPLRRQASRSSTLVVVWSAYLLSDWAAVYVFGLISNTARDASSSQVDQDVLALWAGFLLVHLGGPDTITAYSLEDNALWLRHLVGLIAQLSVFCYVFLKTLPANNLVAPTALVLATGVVKYGERSRALYLASLENLKSSIDRNRERTSQFLSTRNGLRSSLVQLLDIRIPADEEAAAPRQERNDGAPSADTASNQGTLPVMQRNYRQMTVERRQANHFFQTFKGLVVDAPVTRSELQRSREFFLQTNADNALKVISRELNLMYEVFYTKVMAIYSTWGIISRTIFYINMVAALVLFCLVKKDRFNRVDVRITYCLFAGAFVVDIKRRWMLLESDWSATRPGTLNIYLAVRKCGLAERLNRMKYTRRNALDEDLWKFIFDQIQERALIVVNEDKSREAYDSKGELVLQERNCDQLMHYVKDFEYDKTFLTWHAATEMCFAIDKDENDSNREFSRLLSEYVMYVFMQRPKMMSTIAGMGYLRYTDTCIEVKEFVEHTGTEDLKGFYAEVIEELTMVEQVQESGDLLESAYSDMNKMFEMIVNKNKKVKREKGDRGRSVLPDACKLAQALMSLDNKWETIVRVWVEILSYAASHCRADEHARVLSEGGELITHVWLLMAHFGIGPRWPKQDE</sequence>
<keyword evidence="2" id="KW-1185">Reference proteome</keyword>
<comment type="caution">
    <text evidence="1">The sequence shown here is derived from an EMBL/GenBank/DDBJ whole genome shotgun (WGS) entry which is preliminary data.</text>
</comment>
<organism evidence="1 2">
    <name type="scientific">Melastoma candidum</name>
    <dbReference type="NCBI Taxonomy" id="119954"/>
    <lineage>
        <taxon>Eukaryota</taxon>
        <taxon>Viridiplantae</taxon>
        <taxon>Streptophyta</taxon>
        <taxon>Embryophyta</taxon>
        <taxon>Tracheophyta</taxon>
        <taxon>Spermatophyta</taxon>
        <taxon>Magnoliopsida</taxon>
        <taxon>eudicotyledons</taxon>
        <taxon>Gunneridae</taxon>
        <taxon>Pentapetalae</taxon>
        <taxon>rosids</taxon>
        <taxon>malvids</taxon>
        <taxon>Myrtales</taxon>
        <taxon>Melastomataceae</taxon>
        <taxon>Melastomatoideae</taxon>
        <taxon>Melastomateae</taxon>
        <taxon>Melastoma</taxon>
    </lineage>
</organism>
<proteinExistence type="predicted"/>
<name>A0ACB9NV83_9MYRT</name>
<accession>A0ACB9NV83</accession>
<evidence type="ECO:0000313" key="1">
    <source>
        <dbReference type="EMBL" id="KAI4340222.1"/>
    </source>
</evidence>